<keyword evidence="3" id="KW-0998">Cell outer membrane</keyword>
<dbReference type="Pfam" id="PF00593">
    <property type="entry name" value="TonB_dep_Rec_b-barrel"/>
    <property type="match status" value="1"/>
</dbReference>
<dbReference type="EMBL" id="QTJR01000005">
    <property type="protein sequence ID" value="RDY67408.1"/>
    <property type="molecule type" value="Genomic_DNA"/>
</dbReference>
<feature type="domain" description="TonB-dependent receptor plug" evidence="7">
    <location>
        <begin position="68"/>
        <end position="179"/>
    </location>
</feature>
<feature type="chain" id="PRO_5017688533" evidence="5">
    <location>
        <begin position="28"/>
        <end position="1009"/>
    </location>
</feature>
<evidence type="ECO:0000256" key="1">
    <source>
        <dbReference type="ARBA" id="ARBA00004442"/>
    </source>
</evidence>
<keyword evidence="4" id="KW-0798">TonB box</keyword>
<dbReference type="PANTHER" id="PTHR40980">
    <property type="entry name" value="PLUG DOMAIN-CONTAINING PROTEIN"/>
    <property type="match status" value="1"/>
</dbReference>
<keyword evidence="8" id="KW-0675">Receptor</keyword>
<dbReference type="NCBIfam" id="TIGR01782">
    <property type="entry name" value="TonB-Xanth-Caul"/>
    <property type="match status" value="1"/>
</dbReference>
<reference evidence="8 9" key="1">
    <citation type="submission" date="2018-08" db="EMBL/GenBank/DDBJ databases">
        <title>Lysobacter soli KCTC 22011, whole genome shotgun sequence.</title>
        <authorList>
            <person name="Zhang X."/>
            <person name="Feng G."/>
            <person name="Zhu H."/>
        </authorList>
    </citation>
    <scope>NUCLEOTIDE SEQUENCE [LARGE SCALE GENOMIC DNA]</scope>
    <source>
        <strain evidence="8 9">KCTC 22011</strain>
    </source>
</reference>
<accession>A0A3D8VF00</accession>
<evidence type="ECO:0000256" key="3">
    <source>
        <dbReference type="ARBA" id="ARBA00023237"/>
    </source>
</evidence>
<feature type="signal peptide" evidence="5">
    <location>
        <begin position="1"/>
        <end position="27"/>
    </location>
</feature>
<dbReference type="InterPro" id="IPR037066">
    <property type="entry name" value="Plug_dom_sf"/>
</dbReference>
<evidence type="ECO:0000313" key="8">
    <source>
        <dbReference type="EMBL" id="RDY67408.1"/>
    </source>
</evidence>
<name>A0A3D8VF00_9GAMM</name>
<dbReference type="GO" id="GO:0009279">
    <property type="term" value="C:cell outer membrane"/>
    <property type="evidence" value="ECO:0007669"/>
    <property type="project" value="UniProtKB-SubCell"/>
</dbReference>
<dbReference type="Pfam" id="PF07715">
    <property type="entry name" value="Plug"/>
    <property type="match status" value="1"/>
</dbReference>
<keyword evidence="2 4" id="KW-0472">Membrane</keyword>
<dbReference type="PANTHER" id="PTHR40980:SF3">
    <property type="entry name" value="TONB-DEPENDENT RECEPTOR-LIKE BETA-BARREL DOMAIN-CONTAINING PROTEIN"/>
    <property type="match status" value="1"/>
</dbReference>
<evidence type="ECO:0000259" key="7">
    <source>
        <dbReference type="Pfam" id="PF07715"/>
    </source>
</evidence>
<keyword evidence="9" id="KW-1185">Reference proteome</keyword>
<dbReference type="SUPFAM" id="SSF56935">
    <property type="entry name" value="Porins"/>
    <property type="match status" value="1"/>
</dbReference>
<dbReference type="InterPro" id="IPR010104">
    <property type="entry name" value="TonB_rcpt_bac"/>
</dbReference>
<comment type="similarity">
    <text evidence="4">Belongs to the TonB-dependent receptor family.</text>
</comment>
<comment type="subcellular location">
    <subcellularLocation>
        <location evidence="1 4">Cell outer membrane</location>
    </subcellularLocation>
</comment>
<dbReference type="Gene3D" id="2.170.130.10">
    <property type="entry name" value="TonB-dependent receptor, plug domain"/>
    <property type="match status" value="1"/>
</dbReference>
<gene>
    <name evidence="8" type="ORF">DX912_09025</name>
</gene>
<dbReference type="Proteomes" id="UP000256829">
    <property type="component" value="Unassembled WGS sequence"/>
</dbReference>
<dbReference type="InterPro" id="IPR036942">
    <property type="entry name" value="Beta-barrel_TonB_sf"/>
</dbReference>
<evidence type="ECO:0000256" key="4">
    <source>
        <dbReference type="RuleBase" id="RU003357"/>
    </source>
</evidence>
<feature type="domain" description="TonB-dependent receptor-like beta-barrel" evidence="6">
    <location>
        <begin position="468"/>
        <end position="976"/>
    </location>
</feature>
<dbReference type="AlphaFoldDB" id="A0A3D8VF00"/>
<dbReference type="Gene3D" id="2.40.170.20">
    <property type="entry name" value="TonB-dependent receptor, beta-barrel domain"/>
    <property type="match status" value="1"/>
</dbReference>
<evidence type="ECO:0000259" key="6">
    <source>
        <dbReference type="Pfam" id="PF00593"/>
    </source>
</evidence>
<keyword evidence="5" id="KW-0732">Signal</keyword>
<protein>
    <submittedName>
        <fullName evidence="8">TonB-dependent receptor</fullName>
    </submittedName>
</protein>
<dbReference type="InterPro" id="IPR000531">
    <property type="entry name" value="Beta-barrel_TonB"/>
</dbReference>
<dbReference type="RefSeq" id="WP_115842175.1">
    <property type="nucleotide sequence ID" value="NZ_CP183976.1"/>
</dbReference>
<evidence type="ECO:0000256" key="2">
    <source>
        <dbReference type="ARBA" id="ARBA00023136"/>
    </source>
</evidence>
<sequence>MKQLRVAPKRTLLTSALLLALSQPLYAQTAPAAEAGQRTASADEDARTLDAVVVQGIRGSLTGSMNLKRDSQGVVDGIVAEEIGKFPDTNLAESLQRISGVSIDRTLGEGSKVTVRGIGPDYNMVLLNGRQMPTSGNANGAGVSNSRAFDFANLASEAISSVEVYKTSRADVPPGGIGATINIRTARPLESEPVINVGLKAVHDTSNGNLPKSLQGHDITPEISGIFSQRYADGTFGVALTGSYQERDFGFSQAAVPNGWRPFRGDENNWGTIPQPGTPGSENITNRPGPTDIYSVPQNLNYSVNGVQRQRTNGQLTLQWAPADNITTTLDYTYAENKIQQQRNELSVWFNFGPSVTSWTDGPVAAPIYYSEIINPATSDISMGGMRLANVNKNESLGFNVDWQVSDALDLQLDYHSSSAETKPDSPWGSAGVLGVAAFVRGTTSVDFSGEFPVVNIALPPGVAGVDPSQALVTGSVFQNAYSKSEIDQTQLKGRWEFGEYSGLDFGASYTDVDNRTAYGFMQRDTWGGVGTPADYDDDIWFADSMGQYFDQFGGHNSSNFTDRFLLFDFDRLRNRAAELTGRPDWYRAPDEFSRDLRTNEKSSGAYLQYTTKFDWEMPLNVAVGVRYEKTEVTSSALVPVATGITWQSANELNLIFADPAFATLKGDYDYWLPNLDLNLEITDAVILRGSYSQTIGRPGWADIQGGRTLEQIVRVDGGTGTQGDPTLKPLVSDNFDLSLEWYYGESSYVSAGWFRKDIKNYIGTTQIIDVGGSDGATPFNLHTPVGGAYWNAALAGGCIQADVTCIRNYIFANFNGQPGVTATGQDANGNFTGTINGLASDPLASFKITSPANREDSSLDGWEFNIQHMFGQSGFGVSANYTIVDSPDLSYDNYVIGGQFALVGLSDSANLVLFYEKDAWQIRTAYNWRDQFLSAVFDGSGIPNPQYVDDYGQLDISIGYKINDQMTVQFEGLNLTDETMRIFGRHENEVLYATQYGPRYVLGFRYNF</sequence>
<organism evidence="8 9">
    <name type="scientific">Lysobacter soli</name>
    <dbReference type="NCBI Taxonomy" id="453783"/>
    <lineage>
        <taxon>Bacteria</taxon>
        <taxon>Pseudomonadati</taxon>
        <taxon>Pseudomonadota</taxon>
        <taxon>Gammaproteobacteria</taxon>
        <taxon>Lysobacterales</taxon>
        <taxon>Lysobacteraceae</taxon>
        <taxon>Lysobacter</taxon>
    </lineage>
</organism>
<evidence type="ECO:0000313" key="9">
    <source>
        <dbReference type="Proteomes" id="UP000256829"/>
    </source>
</evidence>
<dbReference type="InterPro" id="IPR012910">
    <property type="entry name" value="Plug_dom"/>
</dbReference>
<evidence type="ECO:0000256" key="5">
    <source>
        <dbReference type="SAM" id="SignalP"/>
    </source>
</evidence>
<proteinExistence type="inferred from homology"/>
<comment type="caution">
    <text evidence="8">The sequence shown here is derived from an EMBL/GenBank/DDBJ whole genome shotgun (WGS) entry which is preliminary data.</text>
</comment>